<organism evidence="2 3">
    <name type="scientific">Nocardioides ginsengisoli</name>
    <dbReference type="NCBI Taxonomy" id="363868"/>
    <lineage>
        <taxon>Bacteria</taxon>
        <taxon>Bacillati</taxon>
        <taxon>Actinomycetota</taxon>
        <taxon>Actinomycetes</taxon>
        <taxon>Propionibacteriales</taxon>
        <taxon>Nocardioidaceae</taxon>
        <taxon>Nocardioides</taxon>
    </lineage>
</organism>
<keyword evidence="1" id="KW-0812">Transmembrane</keyword>
<reference evidence="3" key="1">
    <citation type="journal article" date="2019" name="Int. J. Syst. Evol. Microbiol.">
        <title>The Global Catalogue of Microorganisms (GCM) 10K type strain sequencing project: providing services to taxonomists for standard genome sequencing and annotation.</title>
        <authorList>
            <consortium name="The Broad Institute Genomics Platform"/>
            <consortium name="The Broad Institute Genome Sequencing Center for Infectious Disease"/>
            <person name="Wu L."/>
            <person name="Ma J."/>
        </authorList>
    </citation>
    <scope>NUCLEOTIDE SEQUENCE [LARGE SCALE GENOMIC DNA]</scope>
    <source>
        <strain evidence="3">CCUG 52478</strain>
    </source>
</reference>
<gene>
    <name evidence="2" type="ORF">ACFQ3F_22135</name>
</gene>
<feature type="transmembrane region" description="Helical" evidence="1">
    <location>
        <begin position="35"/>
        <end position="57"/>
    </location>
</feature>
<evidence type="ECO:0000313" key="3">
    <source>
        <dbReference type="Proteomes" id="UP001597229"/>
    </source>
</evidence>
<protein>
    <submittedName>
        <fullName evidence="2">Uncharacterized protein</fullName>
    </submittedName>
</protein>
<proteinExistence type="predicted"/>
<sequence length="115" mass="11183">MTIASIAAGTAVFALGLGVGCGAAAAVGRGLSRNLELAVAALELAILTLVAAHAVDIAGHDRPLDAKQIAYLLAGALLLPALVLGTGATGRSRAMTAGIGCLATAVLALRIEAIS</sequence>
<accession>A0ABW3W7K6</accession>
<keyword evidence="3" id="KW-1185">Reference proteome</keyword>
<keyword evidence="1" id="KW-0472">Membrane</keyword>
<keyword evidence="1" id="KW-1133">Transmembrane helix</keyword>
<feature type="transmembrane region" description="Helical" evidence="1">
    <location>
        <begin position="69"/>
        <end position="88"/>
    </location>
</feature>
<dbReference type="EMBL" id="JBHTLX010000024">
    <property type="protein sequence ID" value="MFD1250508.1"/>
    <property type="molecule type" value="Genomic_DNA"/>
</dbReference>
<name>A0ABW3W7K6_9ACTN</name>
<evidence type="ECO:0000313" key="2">
    <source>
        <dbReference type="EMBL" id="MFD1250508.1"/>
    </source>
</evidence>
<comment type="caution">
    <text evidence="2">The sequence shown here is derived from an EMBL/GenBank/DDBJ whole genome shotgun (WGS) entry which is preliminary data.</text>
</comment>
<evidence type="ECO:0000256" key="1">
    <source>
        <dbReference type="SAM" id="Phobius"/>
    </source>
</evidence>
<dbReference type="Proteomes" id="UP001597229">
    <property type="component" value="Unassembled WGS sequence"/>
</dbReference>
<dbReference type="RefSeq" id="WP_367919023.1">
    <property type="nucleotide sequence ID" value="NZ_BAABAC010000018.1"/>
</dbReference>